<proteinExistence type="predicted"/>
<comment type="caution">
    <text evidence="2">The sequence shown here is derived from an EMBL/GenBank/DDBJ whole genome shotgun (WGS) entry which is preliminary data.</text>
</comment>
<reference evidence="2 3" key="1">
    <citation type="submission" date="2019-03" db="EMBL/GenBank/DDBJ databases">
        <title>First draft genome of Liparis tanakae, snailfish: a comprehensive survey of snailfish specific genes.</title>
        <authorList>
            <person name="Kim W."/>
            <person name="Song I."/>
            <person name="Jeong J.-H."/>
            <person name="Kim D."/>
            <person name="Kim S."/>
            <person name="Ryu S."/>
            <person name="Song J.Y."/>
            <person name="Lee S.K."/>
        </authorList>
    </citation>
    <scope>NUCLEOTIDE SEQUENCE [LARGE SCALE GENOMIC DNA]</scope>
    <source>
        <tissue evidence="2">Muscle</tissue>
    </source>
</reference>
<sequence>MVWVVMVVCGEKSSVGRYAVTGVEYDKGAGEKMEEESYLSGSPRFKELICGRSSFARQGKEIRSEEARERREKMELSSSRTAEQLRAWRMEDGRIEDGGWRMGGRDKGRRGGEDGFF</sequence>
<name>A0A4Z2E1B3_9TELE</name>
<organism evidence="2 3">
    <name type="scientific">Liparis tanakae</name>
    <name type="common">Tanaka's snailfish</name>
    <dbReference type="NCBI Taxonomy" id="230148"/>
    <lineage>
        <taxon>Eukaryota</taxon>
        <taxon>Metazoa</taxon>
        <taxon>Chordata</taxon>
        <taxon>Craniata</taxon>
        <taxon>Vertebrata</taxon>
        <taxon>Euteleostomi</taxon>
        <taxon>Actinopterygii</taxon>
        <taxon>Neopterygii</taxon>
        <taxon>Teleostei</taxon>
        <taxon>Neoteleostei</taxon>
        <taxon>Acanthomorphata</taxon>
        <taxon>Eupercaria</taxon>
        <taxon>Perciformes</taxon>
        <taxon>Cottioidei</taxon>
        <taxon>Cottales</taxon>
        <taxon>Liparidae</taxon>
        <taxon>Liparis</taxon>
    </lineage>
</organism>
<accession>A0A4Z2E1B3</accession>
<evidence type="ECO:0000256" key="1">
    <source>
        <dbReference type="SAM" id="MobiDB-lite"/>
    </source>
</evidence>
<keyword evidence="3" id="KW-1185">Reference proteome</keyword>
<feature type="region of interest" description="Disordered" evidence="1">
    <location>
        <begin position="98"/>
        <end position="117"/>
    </location>
</feature>
<dbReference type="EMBL" id="SRLO01022094">
    <property type="protein sequence ID" value="TNN22517.1"/>
    <property type="molecule type" value="Genomic_DNA"/>
</dbReference>
<protein>
    <submittedName>
        <fullName evidence="2">Uncharacterized protein</fullName>
    </submittedName>
</protein>
<evidence type="ECO:0000313" key="2">
    <source>
        <dbReference type="EMBL" id="TNN22517.1"/>
    </source>
</evidence>
<gene>
    <name evidence="2" type="ORF">EYF80_067369</name>
</gene>
<dbReference type="AlphaFoldDB" id="A0A4Z2E1B3"/>
<dbReference type="Proteomes" id="UP000314294">
    <property type="component" value="Unassembled WGS sequence"/>
</dbReference>
<evidence type="ECO:0000313" key="3">
    <source>
        <dbReference type="Proteomes" id="UP000314294"/>
    </source>
</evidence>